<feature type="domain" description="HTH araC/xylS-type" evidence="11">
    <location>
        <begin position="435"/>
        <end position="532"/>
    </location>
</feature>
<reference evidence="13 14" key="1">
    <citation type="submission" date="2020-09" db="EMBL/GenBank/DDBJ databases">
        <title>Characterization and genome sequencing of Ruminiclostridium sp. nov. MA18.</title>
        <authorList>
            <person name="Rettenmaier R."/>
            <person name="Kowollik M.-L."/>
            <person name="Liebl W."/>
            <person name="Zverlov V."/>
        </authorList>
    </citation>
    <scope>NUCLEOTIDE SEQUENCE [LARGE SCALE GENOMIC DNA]</scope>
    <source>
        <strain evidence="13 14">MA18</strain>
    </source>
</reference>
<dbReference type="GO" id="GO:0003700">
    <property type="term" value="F:DNA-binding transcription factor activity"/>
    <property type="evidence" value="ECO:0007669"/>
    <property type="project" value="InterPro"/>
</dbReference>
<dbReference type="SUPFAM" id="SSF46689">
    <property type="entry name" value="Homeodomain-like"/>
    <property type="match status" value="1"/>
</dbReference>
<keyword evidence="7" id="KW-0238">DNA-binding</keyword>
<dbReference type="PANTHER" id="PTHR42713:SF3">
    <property type="entry name" value="TRANSCRIPTIONAL REGULATORY PROTEIN HPTR"/>
    <property type="match status" value="1"/>
</dbReference>
<comment type="subcellular location">
    <subcellularLocation>
        <location evidence="1">Cytoplasm</location>
    </subcellularLocation>
</comment>
<feature type="modified residue" description="4-aspartylphosphate" evidence="10">
    <location>
        <position position="72"/>
    </location>
</feature>
<dbReference type="CDD" id="cd17536">
    <property type="entry name" value="REC_YesN-like"/>
    <property type="match status" value="1"/>
</dbReference>
<evidence type="ECO:0000256" key="8">
    <source>
        <dbReference type="ARBA" id="ARBA00023163"/>
    </source>
</evidence>
<evidence type="ECO:0000259" key="12">
    <source>
        <dbReference type="PROSITE" id="PS50110"/>
    </source>
</evidence>
<evidence type="ECO:0000256" key="1">
    <source>
        <dbReference type="ARBA" id="ARBA00004496"/>
    </source>
</evidence>
<dbReference type="PROSITE" id="PS50110">
    <property type="entry name" value="RESPONSE_REGULATORY"/>
    <property type="match status" value="1"/>
</dbReference>
<dbReference type="SMART" id="SM00448">
    <property type="entry name" value="REC"/>
    <property type="match status" value="1"/>
</dbReference>
<dbReference type="Gene3D" id="3.40.50.2300">
    <property type="match status" value="1"/>
</dbReference>
<dbReference type="Proteomes" id="UP000306409">
    <property type="component" value="Chromosome"/>
</dbReference>
<evidence type="ECO:0000313" key="13">
    <source>
        <dbReference type="EMBL" id="QNU66123.1"/>
    </source>
</evidence>
<name>A0A7H1VL61_9FIRM</name>
<dbReference type="SMART" id="SM00342">
    <property type="entry name" value="HTH_ARAC"/>
    <property type="match status" value="1"/>
</dbReference>
<feature type="domain" description="Response regulatory" evidence="12">
    <location>
        <begin position="20"/>
        <end position="137"/>
    </location>
</feature>
<dbReference type="Pfam" id="PF00072">
    <property type="entry name" value="Response_reg"/>
    <property type="match status" value="1"/>
</dbReference>
<evidence type="ECO:0000256" key="2">
    <source>
        <dbReference type="ARBA" id="ARBA00018672"/>
    </source>
</evidence>
<evidence type="ECO:0000256" key="3">
    <source>
        <dbReference type="ARBA" id="ARBA00022490"/>
    </source>
</evidence>
<evidence type="ECO:0000256" key="5">
    <source>
        <dbReference type="ARBA" id="ARBA00023012"/>
    </source>
</evidence>
<dbReference type="AlphaFoldDB" id="A0A7H1VL61"/>
<dbReference type="KEGG" id="rher:EHE19_014735"/>
<dbReference type="InterPro" id="IPR011006">
    <property type="entry name" value="CheY-like_superfamily"/>
</dbReference>
<dbReference type="PANTHER" id="PTHR42713">
    <property type="entry name" value="HISTIDINE KINASE-RELATED"/>
    <property type="match status" value="1"/>
</dbReference>
<dbReference type="GO" id="GO:0043565">
    <property type="term" value="F:sequence-specific DNA binding"/>
    <property type="evidence" value="ECO:0007669"/>
    <property type="project" value="InterPro"/>
</dbReference>
<keyword evidence="6" id="KW-0805">Transcription regulation</keyword>
<evidence type="ECO:0000256" key="4">
    <source>
        <dbReference type="ARBA" id="ARBA00022553"/>
    </source>
</evidence>
<keyword evidence="14" id="KW-1185">Reference proteome</keyword>
<keyword evidence="3" id="KW-0963">Cytoplasm</keyword>
<protein>
    <recommendedName>
        <fullName evidence="2">Stage 0 sporulation protein A homolog</fullName>
    </recommendedName>
</protein>
<dbReference type="EMBL" id="CP061336">
    <property type="protein sequence ID" value="QNU66123.1"/>
    <property type="molecule type" value="Genomic_DNA"/>
</dbReference>
<dbReference type="Pfam" id="PF12833">
    <property type="entry name" value="HTH_18"/>
    <property type="match status" value="1"/>
</dbReference>
<sequence length="533" mass="61470">MEKVLEWRLLYRGEGEAMLKAMIIDDEDYIREGLKKIINWNGHGFYICGEASNGLRGLTQIRELNPDLVIVDVKMPIMDGLEMIKNLRKENIFCEFIVLSAYSDFKYAQSAIELGVDSYILKPIDQNVLIEKVCKAHDKIINNKLIKDNIDLSISFSKDKILQSIIFNTIDVNTFEKYYSFFGFDFPWSNYRIALVEIEGENLNEITAKMNVKSNIESIISENELGYVFDIEIYVGILFNEIKLKANLKILQQMPLHIKELCGADITIVLGSLAENISDISSSFHHACKLINRKFILGSKGIISDSIEESNIAGEGGNIPVRYSMEHIADSLYKAIDAGNISQIENAMDIVYQEFLCEKYCEDVIKVNYSNIYSAALNKLVLVNCDMKEKLSVCQEVLKEICQKDSLQELHVYMKHKFIEISEELQKMRPDDPFKKIIDYIGRNYNQDLKLETIAALFNYNSDYLGKKIRQNTGKHFNTYLDTIRVEKAIHFLREGYKVYQVAQKTGFKDMNYFYKKFKFYVGVSPSDFKGRT</sequence>
<dbReference type="InterPro" id="IPR009057">
    <property type="entry name" value="Homeodomain-like_sf"/>
</dbReference>
<organism evidence="13 14">
    <name type="scientific">Ruminiclostridium herbifermentans</name>
    <dbReference type="NCBI Taxonomy" id="2488810"/>
    <lineage>
        <taxon>Bacteria</taxon>
        <taxon>Bacillati</taxon>
        <taxon>Bacillota</taxon>
        <taxon>Clostridia</taxon>
        <taxon>Eubacteriales</taxon>
        <taxon>Oscillospiraceae</taxon>
        <taxon>Ruminiclostridium</taxon>
    </lineage>
</organism>
<dbReference type="PROSITE" id="PS00041">
    <property type="entry name" value="HTH_ARAC_FAMILY_1"/>
    <property type="match status" value="1"/>
</dbReference>
<evidence type="ECO:0000256" key="7">
    <source>
        <dbReference type="ARBA" id="ARBA00023125"/>
    </source>
</evidence>
<keyword evidence="8" id="KW-0804">Transcription</keyword>
<dbReference type="Gene3D" id="1.10.10.60">
    <property type="entry name" value="Homeodomain-like"/>
    <property type="match status" value="2"/>
</dbReference>
<keyword evidence="5" id="KW-0902">Two-component regulatory system</keyword>
<keyword evidence="4 10" id="KW-0597">Phosphoprotein</keyword>
<gene>
    <name evidence="13" type="ORF">EHE19_014735</name>
</gene>
<dbReference type="InterPro" id="IPR001789">
    <property type="entry name" value="Sig_transdc_resp-reg_receiver"/>
</dbReference>
<evidence type="ECO:0000313" key="14">
    <source>
        <dbReference type="Proteomes" id="UP000306409"/>
    </source>
</evidence>
<dbReference type="InterPro" id="IPR018060">
    <property type="entry name" value="HTH_AraC"/>
</dbReference>
<dbReference type="InterPro" id="IPR051552">
    <property type="entry name" value="HptR"/>
</dbReference>
<accession>A0A7H1VL61</accession>
<evidence type="ECO:0000256" key="6">
    <source>
        <dbReference type="ARBA" id="ARBA00023015"/>
    </source>
</evidence>
<proteinExistence type="predicted"/>
<dbReference type="GO" id="GO:0000160">
    <property type="term" value="P:phosphorelay signal transduction system"/>
    <property type="evidence" value="ECO:0007669"/>
    <property type="project" value="UniProtKB-KW"/>
</dbReference>
<dbReference type="InterPro" id="IPR018062">
    <property type="entry name" value="HTH_AraC-typ_CS"/>
</dbReference>
<evidence type="ECO:0000256" key="10">
    <source>
        <dbReference type="PROSITE-ProRule" id="PRU00169"/>
    </source>
</evidence>
<evidence type="ECO:0000259" key="11">
    <source>
        <dbReference type="PROSITE" id="PS01124"/>
    </source>
</evidence>
<evidence type="ECO:0000256" key="9">
    <source>
        <dbReference type="ARBA" id="ARBA00024867"/>
    </source>
</evidence>
<dbReference type="SUPFAM" id="SSF52172">
    <property type="entry name" value="CheY-like"/>
    <property type="match status" value="1"/>
</dbReference>
<dbReference type="GO" id="GO:0005737">
    <property type="term" value="C:cytoplasm"/>
    <property type="evidence" value="ECO:0007669"/>
    <property type="project" value="UniProtKB-SubCell"/>
</dbReference>
<dbReference type="PROSITE" id="PS01124">
    <property type="entry name" value="HTH_ARAC_FAMILY_2"/>
    <property type="match status" value="1"/>
</dbReference>
<comment type="function">
    <text evidence="9">May play the central regulatory role in sporulation. It may be an element of the effector pathway responsible for the activation of sporulation genes in response to nutritional stress. Spo0A may act in concert with spo0H (a sigma factor) to control the expression of some genes that are critical to the sporulation process.</text>
</comment>